<evidence type="ECO:0000313" key="3">
    <source>
        <dbReference type="EnsemblPlants" id="KEH38667"/>
    </source>
</evidence>
<evidence type="ECO:0000313" key="5">
    <source>
        <dbReference type="Proteomes" id="UP000265566"/>
    </source>
</evidence>
<reference evidence="1 4" key="2">
    <citation type="journal article" date="2014" name="BMC Genomics">
        <title>An improved genome release (version Mt4.0) for the model legume Medicago truncatula.</title>
        <authorList>
            <person name="Tang H."/>
            <person name="Krishnakumar V."/>
            <person name="Bidwell S."/>
            <person name="Rosen B."/>
            <person name="Chan A."/>
            <person name="Zhou S."/>
            <person name="Gentzbittel L."/>
            <person name="Childs K.L."/>
            <person name="Yandell M."/>
            <person name="Gundlach H."/>
            <person name="Mayer K.F."/>
            <person name="Schwartz D.C."/>
            <person name="Town C.D."/>
        </authorList>
    </citation>
    <scope>GENOME REANNOTATION</scope>
    <source>
        <strain evidence="1">A17</strain>
        <strain evidence="3 4">cv. Jemalong A17</strain>
    </source>
</reference>
<dbReference type="InterPro" id="IPR032675">
    <property type="entry name" value="LRR_dom_sf"/>
</dbReference>
<dbReference type="EMBL" id="CM001218">
    <property type="protein sequence ID" value="KEH38667.1"/>
    <property type="molecule type" value="Genomic_DNA"/>
</dbReference>
<evidence type="ECO:0000313" key="1">
    <source>
        <dbReference type="EMBL" id="KEH38667.1"/>
    </source>
</evidence>
<proteinExistence type="predicted"/>
<dbReference type="AlphaFoldDB" id="A0A072VA19"/>
<keyword evidence="4" id="KW-1185">Reference proteome</keyword>
<dbReference type="Proteomes" id="UP000265566">
    <property type="component" value="Chromosome 2"/>
</dbReference>
<accession>A0A072VA19</accession>
<dbReference type="Proteomes" id="UP000002051">
    <property type="component" value="Chromosome 2"/>
</dbReference>
<sequence>MGKSVQNSNSLMDFVVIPQLKFLHLARNYWLRDESIRMFSSIFSNLQLLDLSYCYNISEEGICQFLRCSKIRHLNLDHFSRIEHRRMNFKAPKLEVLNLSHTRIDDEALYVISISFHGLLKLLQGMLTSIPKTRVDTDVVWTVNC</sequence>
<dbReference type="SUPFAM" id="SSF52047">
    <property type="entry name" value="RNI-like"/>
    <property type="match status" value="1"/>
</dbReference>
<dbReference type="InterPro" id="IPR050648">
    <property type="entry name" value="F-box_LRR-repeat"/>
</dbReference>
<dbReference type="EnsemblPlants" id="KEH38667">
    <property type="protein sequence ID" value="KEH38667"/>
    <property type="gene ID" value="MTR_2g078550"/>
</dbReference>
<name>A0A072VA19_MEDTR</name>
<dbReference type="Pfam" id="PF13516">
    <property type="entry name" value="LRR_6"/>
    <property type="match status" value="1"/>
</dbReference>
<reference evidence="5" key="4">
    <citation type="journal article" date="2018" name="Nat. Plants">
        <title>Whole-genome landscape of Medicago truncatula symbiotic genes.</title>
        <authorList>
            <person name="Pecrix Y."/>
            <person name="Staton S.E."/>
            <person name="Sallet E."/>
            <person name="Lelandais-Briere C."/>
            <person name="Moreau S."/>
            <person name="Carrere S."/>
            <person name="Blein T."/>
            <person name="Jardinaud M.F."/>
            <person name="Latrasse D."/>
            <person name="Zouine M."/>
            <person name="Zahm M."/>
            <person name="Kreplak J."/>
            <person name="Mayjonade B."/>
            <person name="Satge C."/>
            <person name="Perez M."/>
            <person name="Cauet S."/>
            <person name="Marande W."/>
            <person name="Chantry-Darmon C."/>
            <person name="Lopez-Roques C."/>
            <person name="Bouchez O."/>
            <person name="Berard A."/>
            <person name="Debelle F."/>
            <person name="Munos S."/>
            <person name="Bendahmane A."/>
            <person name="Berges H."/>
            <person name="Niebel A."/>
            <person name="Buitink J."/>
            <person name="Frugier F."/>
            <person name="Benhamed M."/>
            <person name="Crespi M."/>
            <person name="Gouzy J."/>
            <person name="Gamas P."/>
        </authorList>
    </citation>
    <scope>NUCLEOTIDE SEQUENCE [LARGE SCALE GENOMIC DNA]</scope>
    <source>
        <strain evidence="5">cv. Jemalong A17</strain>
    </source>
</reference>
<dbReference type="PANTHER" id="PTHR13382">
    <property type="entry name" value="MITOCHONDRIAL ATP SYNTHASE COUPLING FACTOR B"/>
    <property type="match status" value="1"/>
</dbReference>
<dbReference type="SMART" id="SM00367">
    <property type="entry name" value="LRR_CC"/>
    <property type="match status" value="2"/>
</dbReference>
<protein>
    <submittedName>
        <fullName evidence="1">F-box protein</fullName>
    </submittedName>
    <submittedName>
        <fullName evidence="2">Putative leucine-rich repeat domain, L domain-containing protein</fullName>
    </submittedName>
</protein>
<gene>
    <name evidence="1" type="ordered locus">MTR_2g078550</name>
    <name evidence="2" type="ORF">MtrunA17_Chr2g0316761</name>
</gene>
<reference evidence="1 4" key="1">
    <citation type="journal article" date="2011" name="Nature">
        <title>The Medicago genome provides insight into the evolution of rhizobial symbioses.</title>
        <authorList>
            <person name="Young N.D."/>
            <person name="Debelle F."/>
            <person name="Oldroyd G.E."/>
            <person name="Geurts R."/>
            <person name="Cannon S.B."/>
            <person name="Udvardi M.K."/>
            <person name="Benedito V.A."/>
            <person name="Mayer K.F."/>
            <person name="Gouzy J."/>
            <person name="Schoof H."/>
            <person name="Van de Peer Y."/>
            <person name="Proost S."/>
            <person name="Cook D.R."/>
            <person name="Meyers B.C."/>
            <person name="Spannagl M."/>
            <person name="Cheung F."/>
            <person name="De Mita S."/>
            <person name="Krishnakumar V."/>
            <person name="Gundlach H."/>
            <person name="Zhou S."/>
            <person name="Mudge J."/>
            <person name="Bharti A.K."/>
            <person name="Murray J.D."/>
            <person name="Naoumkina M.A."/>
            <person name="Rosen B."/>
            <person name="Silverstein K.A."/>
            <person name="Tang H."/>
            <person name="Rombauts S."/>
            <person name="Zhao P.X."/>
            <person name="Zhou P."/>
            <person name="Barbe V."/>
            <person name="Bardou P."/>
            <person name="Bechner M."/>
            <person name="Bellec A."/>
            <person name="Berger A."/>
            <person name="Berges H."/>
            <person name="Bidwell S."/>
            <person name="Bisseling T."/>
            <person name="Choisne N."/>
            <person name="Couloux A."/>
            <person name="Denny R."/>
            <person name="Deshpande S."/>
            <person name="Dai X."/>
            <person name="Doyle J.J."/>
            <person name="Dudez A.M."/>
            <person name="Farmer A.D."/>
            <person name="Fouteau S."/>
            <person name="Franken C."/>
            <person name="Gibelin C."/>
            <person name="Gish J."/>
            <person name="Goldstein S."/>
            <person name="Gonzalez A.J."/>
            <person name="Green P.J."/>
            <person name="Hallab A."/>
            <person name="Hartog M."/>
            <person name="Hua A."/>
            <person name="Humphray S.J."/>
            <person name="Jeong D.H."/>
            <person name="Jing Y."/>
            <person name="Jocker A."/>
            <person name="Kenton S.M."/>
            <person name="Kim D.J."/>
            <person name="Klee K."/>
            <person name="Lai H."/>
            <person name="Lang C."/>
            <person name="Lin S."/>
            <person name="Macmil S.L."/>
            <person name="Magdelenat G."/>
            <person name="Matthews L."/>
            <person name="McCorrison J."/>
            <person name="Monaghan E.L."/>
            <person name="Mun J.H."/>
            <person name="Najar F.Z."/>
            <person name="Nicholson C."/>
            <person name="Noirot C."/>
            <person name="O'Bleness M."/>
            <person name="Paule C.R."/>
            <person name="Poulain J."/>
            <person name="Prion F."/>
            <person name="Qin B."/>
            <person name="Qu C."/>
            <person name="Retzel E.F."/>
            <person name="Riddle C."/>
            <person name="Sallet E."/>
            <person name="Samain S."/>
            <person name="Samson N."/>
            <person name="Sanders I."/>
            <person name="Saurat O."/>
            <person name="Scarpelli C."/>
            <person name="Schiex T."/>
            <person name="Segurens B."/>
            <person name="Severin A.J."/>
            <person name="Sherrier D.J."/>
            <person name="Shi R."/>
            <person name="Sims S."/>
            <person name="Singer S.R."/>
            <person name="Sinharoy S."/>
            <person name="Sterck L."/>
            <person name="Viollet A."/>
            <person name="Wang B.B."/>
            <person name="Wang K."/>
            <person name="Wang M."/>
            <person name="Wang X."/>
            <person name="Warfsmann J."/>
            <person name="Weissenbach J."/>
            <person name="White D.D."/>
            <person name="White J.D."/>
            <person name="Wiley G.B."/>
            <person name="Wincker P."/>
            <person name="Xing Y."/>
            <person name="Yang L."/>
            <person name="Yao Z."/>
            <person name="Ying F."/>
            <person name="Zhai J."/>
            <person name="Zhou L."/>
            <person name="Zuber A."/>
            <person name="Denarie J."/>
            <person name="Dixon R.A."/>
            <person name="May G.D."/>
            <person name="Schwartz D.C."/>
            <person name="Rogers J."/>
            <person name="Quetier F."/>
            <person name="Town C.D."/>
            <person name="Roe B.A."/>
        </authorList>
    </citation>
    <scope>NUCLEOTIDE SEQUENCE [LARGE SCALE GENOMIC DNA]</scope>
    <source>
        <strain evidence="1">A17</strain>
        <strain evidence="3 4">cv. Jemalong A17</strain>
    </source>
</reference>
<dbReference type="InterPro" id="IPR006553">
    <property type="entry name" value="Leu-rich_rpt_Cys-con_subtyp"/>
</dbReference>
<reference evidence="3" key="3">
    <citation type="submission" date="2015-04" db="UniProtKB">
        <authorList>
            <consortium name="EnsemblPlants"/>
        </authorList>
    </citation>
    <scope>IDENTIFICATION</scope>
    <source>
        <strain evidence="3">cv. Jemalong A17</strain>
    </source>
</reference>
<evidence type="ECO:0000313" key="4">
    <source>
        <dbReference type="Proteomes" id="UP000002051"/>
    </source>
</evidence>
<dbReference type="Gramene" id="rna11181">
    <property type="protein sequence ID" value="RHN75033.1"/>
    <property type="gene ID" value="gene11181"/>
</dbReference>
<reference evidence="2" key="5">
    <citation type="journal article" date="2018" name="Nat. Plants">
        <title>Whole-genome landscape of Medicago truncatula symbiotic genes.</title>
        <authorList>
            <person name="Pecrix Y."/>
            <person name="Gamas P."/>
            <person name="Carrere S."/>
        </authorList>
    </citation>
    <scope>NUCLEOTIDE SEQUENCE</scope>
    <source>
        <tissue evidence="2">Leaves</tissue>
    </source>
</reference>
<dbReference type="HOGENOM" id="CLU_1789765_0_0_1"/>
<organism evidence="1 4">
    <name type="scientific">Medicago truncatula</name>
    <name type="common">Barrel medic</name>
    <name type="synonym">Medicago tribuloides</name>
    <dbReference type="NCBI Taxonomy" id="3880"/>
    <lineage>
        <taxon>Eukaryota</taxon>
        <taxon>Viridiplantae</taxon>
        <taxon>Streptophyta</taxon>
        <taxon>Embryophyta</taxon>
        <taxon>Tracheophyta</taxon>
        <taxon>Spermatophyta</taxon>
        <taxon>Magnoliopsida</taxon>
        <taxon>eudicotyledons</taxon>
        <taxon>Gunneridae</taxon>
        <taxon>Pentapetalae</taxon>
        <taxon>rosids</taxon>
        <taxon>fabids</taxon>
        <taxon>Fabales</taxon>
        <taxon>Fabaceae</taxon>
        <taxon>Papilionoideae</taxon>
        <taxon>50 kb inversion clade</taxon>
        <taxon>NPAAA clade</taxon>
        <taxon>Hologalegina</taxon>
        <taxon>IRL clade</taxon>
        <taxon>Trifolieae</taxon>
        <taxon>Medicago</taxon>
    </lineage>
</organism>
<evidence type="ECO:0000313" key="2">
    <source>
        <dbReference type="EMBL" id="RHN75033.1"/>
    </source>
</evidence>
<dbReference type="InterPro" id="IPR001611">
    <property type="entry name" value="Leu-rich_rpt"/>
</dbReference>
<dbReference type="Gene3D" id="3.80.10.10">
    <property type="entry name" value="Ribonuclease Inhibitor"/>
    <property type="match status" value="1"/>
</dbReference>
<dbReference type="GO" id="GO:0005737">
    <property type="term" value="C:cytoplasm"/>
    <property type="evidence" value="ECO:0000318"/>
    <property type="project" value="GO_Central"/>
</dbReference>
<dbReference type="PANTHER" id="PTHR13382:SF56">
    <property type="entry name" value="PROTEIN, PUTATIVE-RELATED"/>
    <property type="match status" value="1"/>
</dbReference>
<dbReference type="EMBL" id="PSQE01000002">
    <property type="protein sequence ID" value="RHN75033.1"/>
    <property type="molecule type" value="Genomic_DNA"/>
</dbReference>